<accession>A0A2J8A5P0</accession>
<feature type="compositionally biased region" description="Basic and acidic residues" evidence="1">
    <location>
        <begin position="28"/>
        <end position="37"/>
    </location>
</feature>
<dbReference type="Proteomes" id="UP000236333">
    <property type="component" value="Unassembled WGS sequence"/>
</dbReference>
<keyword evidence="3" id="KW-1185">Reference proteome</keyword>
<proteinExistence type="predicted"/>
<dbReference type="EMBL" id="PGGS01000159">
    <property type="protein sequence ID" value="PNH07841.1"/>
    <property type="molecule type" value="Genomic_DNA"/>
</dbReference>
<comment type="caution">
    <text evidence="2">The sequence shown here is derived from an EMBL/GenBank/DDBJ whole genome shotgun (WGS) entry which is preliminary data.</text>
</comment>
<dbReference type="AlphaFoldDB" id="A0A2J8A5P0"/>
<sequence>MGPQGRAASWAQQQGVAPPDHTPPARSPTEDRRERNRSASAPAAAAAPRPVSAAASAAASASSSAGRPSATISTKTSSSADCPRTWQGAAALVSPWIKAAREGYESLTRKGYEGPTREGYEGLTPMRTWQWESSAAGRPPTTVPAVAGQAHSGGQHGA</sequence>
<feature type="region of interest" description="Disordered" evidence="1">
    <location>
        <begin position="1"/>
        <end position="83"/>
    </location>
</feature>
<feature type="region of interest" description="Disordered" evidence="1">
    <location>
        <begin position="133"/>
        <end position="158"/>
    </location>
</feature>
<evidence type="ECO:0000256" key="1">
    <source>
        <dbReference type="SAM" id="MobiDB-lite"/>
    </source>
</evidence>
<reference evidence="2 3" key="1">
    <citation type="journal article" date="2017" name="Mol. Biol. Evol.">
        <title>The 4-celled Tetrabaena socialis nuclear genome reveals the essential components for genetic control of cell number at the origin of multicellularity in the volvocine lineage.</title>
        <authorList>
            <person name="Featherston J."/>
            <person name="Arakaki Y."/>
            <person name="Hanschen E.R."/>
            <person name="Ferris P.J."/>
            <person name="Michod R.E."/>
            <person name="Olson B.J.S.C."/>
            <person name="Nozaki H."/>
            <person name="Durand P.M."/>
        </authorList>
    </citation>
    <scope>NUCLEOTIDE SEQUENCE [LARGE SCALE GENOMIC DNA]</scope>
    <source>
        <strain evidence="2 3">NIES-571</strain>
    </source>
</reference>
<feature type="compositionally biased region" description="Low complexity" evidence="1">
    <location>
        <begin position="38"/>
        <end position="80"/>
    </location>
</feature>
<gene>
    <name evidence="2" type="ORF">TSOC_005669</name>
</gene>
<organism evidence="2 3">
    <name type="scientific">Tetrabaena socialis</name>
    <dbReference type="NCBI Taxonomy" id="47790"/>
    <lineage>
        <taxon>Eukaryota</taxon>
        <taxon>Viridiplantae</taxon>
        <taxon>Chlorophyta</taxon>
        <taxon>core chlorophytes</taxon>
        <taxon>Chlorophyceae</taxon>
        <taxon>CS clade</taxon>
        <taxon>Chlamydomonadales</taxon>
        <taxon>Tetrabaenaceae</taxon>
        <taxon>Tetrabaena</taxon>
    </lineage>
</organism>
<evidence type="ECO:0000313" key="2">
    <source>
        <dbReference type="EMBL" id="PNH07841.1"/>
    </source>
</evidence>
<evidence type="ECO:0000313" key="3">
    <source>
        <dbReference type="Proteomes" id="UP000236333"/>
    </source>
</evidence>
<feature type="compositionally biased region" description="Low complexity" evidence="1">
    <location>
        <begin position="145"/>
        <end position="158"/>
    </location>
</feature>
<name>A0A2J8A5P0_9CHLO</name>
<protein>
    <submittedName>
        <fullName evidence="2">Uncharacterized protein</fullName>
    </submittedName>
</protein>